<proteinExistence type="predicted"/>
<dbReference type="InterPro" id="IPR011856">
    <property type="entry name" value="tRNA_endonuc-like_dom_sf"/>
</dbReference>
<protein>
    <submittedName>
        <fullName evidence="1">Unannotated protein</fullName>
    </submittedName>
</protein>
<dbReference type="AlphaFoldDB" id="A0A6J7R221"/>
<accession>A0A6J7R221</accession>
<dbReference type="InterPro" id="IPR011335">
    <property type="entry name" value="Restrct_endonuc-II-like"/>
</dbReference>
<dbReference type="GO" id="GO:0003676">
    <property type="term" value="F:nucleic acid binding"/>
    <property type="evidence" value="ECO:0007669"/>
    <property type="project" value="InterPro"/>
</dbReference>
<dbReference type="SUPFAM" id="SSF52980">
    <property type="entry name" value="Restriction endonuclease-like"/>
    <property type="match status" value="1"/>
</dbReference>
<dbReference type="PANTHER" id="PTHR34039:SF1">
    <property type="entry name" value="UPF0102 PROTEIN YRAN"/>
    <property type="match status" value="1"/>
</dbReference>
<dbReference type="Pfam" id="PF02021">
    <property type="entry name" value="UPF0102"/>
    <property type="match status" value="1"/>
</dbReference>
<dbReference type="EMBL" id="CAFBQU010000104">
    <property type="protein sequence ID" value="CAB5068433.1"/>
    <property type="molecule type" value="Genomic_DNA"/>
</dbReference>
<organism evidence="1">
    <name type="scientific">freshwater metagenome</name>
    <dbReference type="NCBI Taxonomy" id="449393"/>
    <lineage>
        <taxon>unclassified sequences</taxon>
        <taxon>metagenomes</taxon>
        <taxon>ecological metagenomes</taxon>
    </lineage>
</organism>
<evidence type="ECO:0000313" key="2">
    <source>
        <dbReference type="EMBL" id="CAB5068433.1"/>
    </source>
</evidence>
<evidence type="ECO:0000313" key="1">
    <source>
        <dbReference type="EMBL" id="CAB5023056.1"/>
    </source>
</evidence>
<reference evidence="1" key="1">
    <citation type="submission" date="2020-05" db="EMBL/GenBank/DDBJ databases">
        <authorList>
            <person name="Chiriac C."/>
            <person name="Salcher M."/>
            <person name="Ghai R."/>
            <person name="Kavagutti S V."/>
        </authorList>
    </citation>
    <scope>NUCLEOTIDE SEQUENCE</scope>
</reference>
<gene>
    <name evidence="1" type="ORF">UFOPK4098_00973</name>
    <name evidence="2" type="ORF">UFOPK4347_01802</name>
</gene>
<name>A0A6J7R221_9ZZZZ</name>
<sequence length="100" mass="11385">MACRWYEQHGYSIVARNVRVGKGEIDFIATRHEVVVIGEVKARASENFGSPAQAMSEHKQRTVRRAGVEWAKANNIALWQLRFDLVCIVGTRIEVLRDAF</sequence>
<dbReference type="EMBL" id="CAFBPN010000050">
    <property type="protein sequence ID" value="CAB5023056.1"/>
    <property type="molecule type" value="Genomic_DNA"/>
</dbReference>
<dbReference type="PANTHER" id="PTHR34039">
    <property type="entry name" value="UPF0102 PROTEIN YRAN"/>
    <property type="match status" value="1"/>
</dbReference>
<dbReference type="Gene3D" id="3.40.1350.10">
    <property type="match status" value="1"/>
</dbReference>
<dbReference type="InterPro" id="IPR003509">
    <property type="entry name" value="UPF0102_YraN-like"/>
</dbReference>